<keyword evidence="6" id="KW-1185">Reference proteome</keyword>
<dbReference type="Proteomes" id="UP000249334">
    <property type="component" value="Unassembled WGS sequence"/>
</dbReference>
<keyword evidence="1" id="KW-0472">Membrane</keyword>
<gene>
    <name evidence="4" type="ORF">GA0070561_4997</name>
    <name evidence="2" type="ORF">GAR05_01466</name>
    <name evidence="3" type="ORF">PSN13_01504</name>
</gene>
<evidence type="ECO:0000313" key="6">
    <source>
        <dbReference type="Proteomes" id="UP000249334"/>
    </source>
</evidence>
<dbReference type="SUPFAM" id="SSF52833">
    <property type="entry name" value="Thioredoxin-like"/>
    <property type="match status" value="1"/>
</dbReference>
<dbReference type="InterPro" id="IPR036249">
    <property type="entry name" value="Thioredoxin-like_sf"/>
</dbReference>
<dbReference type="EMBL" id="PYAG01000005">
    <property type="protein sequence ID" value="RAO37522.1"/>
    <property type="molecule type" value="Genomic_DNA"/>
</dbReference>
<evidence type="ECO:0000313" key="5">
    <source>
        <dbReference type="Proteomes" id="UP000198864"/>
    </source>
</evidence>
<evidence type="ECO:0000313" key="3">
    <source>
        <dbReference type="EMBL" id="RAO37522.1"/>
    </source>
</evidence>
<keyword evidence="1" id="KW-1133">Transmembrane helix</keyword>
<feature type="transmembrane region" description="Helical" evidence="1">
    <location>
        <begin position="6"/>
        <end position="26"/>
    </location>
</feature>
<organism evidence="4 5">
    <name type="scientific">Micromonospora saelicesensis</name>
    <dbReference type="NCBI Taxonomy" id="285676"/>
    <lineage>
        <taxon>Bacteria</taxon>
        <taxon>Bacillati</taxon>
        <taxon>Actinomycetota</taxon>
        <taxon>Actinomycetes</taxon>
        <taxon>Micromonosporales</taxon>
        <taxon>Micromonosporaceae</taxon>
        <taxon>Micromonospora</taxon>
    </lineage>
</organism>
<accession>A0A1C4Z6N5</accession>
<evidence type="ECO:0000313" key="2">
    <source>
        <dbReference type="EMBL" id="RAO01858.1"/>
    </source>
</evidence>
<dbReference type="Gene3D" id="3.40.30.10">
    <property type="entry name" value="Glutaredoxin"/>
    <property type="match status" value="1"/>
</dbReference>
<reference evidence="4 5" key="1">
    <citation type="submission" date="2016-06" db="EMBL/GenBank/DDBJ databases">
        <authorList>
            <person name="Kjaerup R.B."/>
            <person name="Dalgaard T.S."/>
            <person name="Juul-Madsen H.R."/>
        </authorList>
    </citation>
    <scope>NUCLEOTIDE SEQUENCE [LARGE SCALE GENOMIC DNA]</scope>
    <source>
        <strain evidence="4 5">DSM 44871</strain>
    </source>
</reference>
<evidence type="ECO:0000313" key="7">
    <source>
        <dbReference type="Proteomes" id="UP000249419"/>
    </source>
</evidence>
<dbReference type="RefSeq" id="WP_091404680.1">
    <property type="nucleotide sequence ID" value="NZ_CP192017.1"/>
</dbReference>
<evidence type="ECO:0000313" key="4">
    <source>
        <dbReference type="EMBL" id="SCF28635.1"/>
    </source>
</evidence>
<evidence type="ECO:0000256" key="1">
    <source>
        <dbReference type="SAM" id="Phobius"/>
    </source>
</evidence>
<name>A0A1C4Z6N5_9ACTN</name>
<dbReference type="Proteomes" id="UP000198864">
    <property type="component" value="Unassembled WGS sequence"/>
</dbReference>
<dbReference type="AlphaFoldDB" id="A0A1C4Z6N5"/>
<proteinExistence type="predicted"/>
<dbReference type="Proteomes" id="UP000249419">
    <property type="component" value="Unassembled WGS sequence"/>
</dbReference>
<reference evidence="2 6" key="3">
    <citation type="submission" date="2018-03" db="EMBL/GenBank/DDBJ databases">
        <title>Genomic framework for the identification of Micromonospora saelicesensis and Micromonospora noduli.</title>
        <authorList>
            <person name="Riesco R."/>
            <person name="Trujillo M.E."/>
        </authorList>
    </citation>
    <scope>NUCLEOTIDE SEQUENCE [LARGE SCALE GENOMIC DNA]</scope>
    <source>
        <strain evidence="2 6">GAR05</strain>
    </source>
</reference>
<sequence length="174" mass="18378">MTILVSAVLIVGLLSAVNFLLTFGVLKRLREHTALLSNEAGLSAELGIADPVGDFAALDIDGAPVRRELLLGETFVAFVSTSCDSCREKLPELVEHARRVPGGREQVLAVVAAGADDADAFVERLAAVARVVVEPKGGPLSNAFRAFTYPTMMWVGPDDAGRVVRIKQTAPAPA</sequence>
<dbReference type="STRING" id="285676.GA0070561_4997"/>
<reference evidence="3 7" key="2">
    <citation type="submission" date="2018-03" db="EMBL/GenBank/DDBJ databases">
        <title>Defining the species Micromonospora saelicesensis and Micromonospora noduli under the framework of genomics.</title>
        <authorList>
            <person name="Riesco R."/>
            <person name="Trujillo M.E."/>
        </authorList>
    </citation>
    <scope>NUCLEOTIDE SEQUENCE [LARGE SCALE GENOMIC DNA]</scope>
    <source>
        <strain evidence="3 7">PSN13</strain>
    </source>
</reference>
<protein>
    <submittedName>
        <fullName evidence="4">AhpC/TSA family protein</fullName>
    </submittedName>
</protein>
<dbReference type="EMBL" id="PXXW01000013">
    <property type="protein sequence ID" value="RAO01858.1"/>
    <property type="molecule type" value="Genomic_DNA"/>
</dbReference>
<dbReference type="EMBL" id="FMCR01000005">
    <property type="protein sequence ID" value="SCF28635.1"/>
    <property type="molecule type" value="Genomic_DNA"/>
</dbReference>
<keyword evidence="1" id="KW-0812">Transmembrane</keyword>